<dbReference type="InterPro" id="IPR050829">
    <property type="entry name" value="CorA_MIT"/>
</dbReference>
<dbReference type="PANTHER" id="PTHR47685">
    <property type="entry name" value="MAGNESIUM TRANSPORT PROTEIN CORA"/>
    <property type="match status" value="1"/>
</dbReference>
<dbReference type="HOGENOM" id="CLU_006096_0_0_1"/>
<feature type="region of interest" description="Disordered" evidence="1">
    <location>
        <begin position="558"/>
        <end position="590"/>
    </location>
</feature>
<feature type="compositionally biased region" description="Basic and acidic residues" evidence="1">
    <location>
        <begin position="126"/>
        <end position="142"/>
    </location>
</feature>
<dbReference type="Proteomes" id="UP000028524">
    <property type="component" value="Unassembled WGS sequence"/>
</dbReference>
<dbReference type="OrthoDB" id="341259at2759"/>
<proteinExistence type="predicted"/>
<dbReference type="EMBL" id="KL660107">
    <property type="protein sequence ID" value="KFA67782.1"/>
    <property type="molecule type" value="Genomic_DNA"/>
</dbReference>
<dbReference type="AlphaFoldDB" id="A0A084QUZ7"/>
<feature type="compositionally biased region" description="Basic and acidic residues" evidence="1">
    <location>
        <begin position="1043"/>
        <end position="1052"/>
    </location>
</feature>
<feature type="compositionally biased region" description="Basic and acidic residues" evidence="1">
    <location>
        <begin position="1016"/>
        <end position="1028"/>
    </location>
</feature>
<evidence type="ECO:0000313" key="4">
    <source>
        <dbReference type="Proteomes" id="UP000028524"/>
    </source>
</evidence>
<organism evidence="3 4">
    <name type="scientific">Stachybotrys chlorohalonatus (strain IBT 40285)</name>
    <dbReference type="NCBI Taxonomy" id="1283841"/>
    <lineage>
        <taxon>Eukaryota</taxon>
        <taxon>Fungi</taxon>
        <taxon>Dikarya</taxon>
        <taxon>Ascomycota</taxon>
        <taxon>Pezizomycotina</taxon>
        <taxon>Sordariomycetes</taxon>
        <taxon>Hypocreomycetidae</taxon>
        <taxon>Hypocreales</taxon>
        <taxon>Stachybotryaceae</taxon>
        <taxon>Stachybotrys</taxon>
    </lineage>
</organism>
<keyword evidence="2" id="KW-1133">Transmembrane helix</keyword>
<dbReference type="Gene3D" id="1.20.58.340">
    <property type="entry name" value="Magnesium transport protein CorA, transmembrane region"/>
    <property type="match status" value="1"/>
</dbReference>
<dbReference type="OMA" id="MWILDAN"/>
<feature type="region of interest" description="Disordered" evidence="1">
    <location>
        <begin position="122"/>
        <end position="142"/>
    </location>
</feature>
<feature type="compositionally biased region" description="Low complexity" evidence="1">
    <location>
        <begin position="788"/>
        <end position="806"/>
    </location>
</feature>
<keyword evidence="2" id="KW-0472">Membrane</keyword>
<evidence type="ECO:0008006" key="5">
    <source>
        <dbReference type="Google" id="ProtNLM"/>
    </source>
</evidence>
<gene>
    <name evidence="3" type="ORF">S40285_04513</name>
</gene>
<feature type="region of interest" description="Disordered" evidence="1">
    <location>
        <begin position="787"/>
        <end position="809"/>
    </location>
</feature>
<feature type="transmembrane region" description="Helical" evidence="2">
    <location>
        <begin position="950"/>
        <end position="971"/>
    </location>
</feature>
<feature type="transmembrane region" description="Helical" evidence="2">
    <location>
        <begin position="886"/>
        <end position="904"/>
    </location>
</feature>
<reference evidence="3 4" key="1">
    <citation type="journal article" date="2014" name="BMC Genomics">
        <title>Comparative genome sequencing reveals chemotype-specific gene clusters in the toxigenic black mold Stachybotrys.</title>
        <authorList>
            <person name="Semeiks J."/>
            <person name="Borek D."/>
            <person name="Otwinowski Z."/>
            <person name="Grishin N.V."/>
        </authorList>
    </citation>
    <scope>NUCLEOTIDE SEQUENCE [LARGE SCALE GENOMIC DNA]</scope>
    <source>
        <strain evidence="3 4">IBT 40285</strain>
    </source>
</reference>
<evidence type="ECO:0000313" key="3">
    <source>
        <dbReference type="EMBL" id="KFA67782.1"/>
    </source>
</evidence>
<dbReference type="STRING" id="1283841.A0A084QUZ7"/>
<dbReference type="PANTHER" id="PTHR47685:SF1">
    <property type="entry name" value="MAGNESIUM TRANSPORT PROTEIN CORA"/>
    <property type="match status" value="1"/>
</dbReference>
<name>A0A084QUZ7_STAC4</name>
<dbReference type="InParanoid" id="A0A084QUZ7"/>
<feature type="compositionally biased region" description="Polar residues" evidence="1">
    <location>
        <begin position="1053"/>
        <end position="1076"/>
    </location>
</feature>
<sequence>MNPSRTPTHQVPGCKPVTCLSSDLHDGEEITDTVTHYLGCIEFCDRESFYNNLPEEYQNPIKLELRRISFIRRVIENTQSDDTQSDERVAKQLVASLQSWRQANQANIEKVAAWSARLFPRRANARPHDPNSDRQVREGKPDEYIPDKDFNAYFIEFDGTRGSTNESKRHDGGRVYKGKFPNQKISVDDLLHDANFNPLRKQTPDEGQQKRIRYFHLPANNMKWVEEAIARYYDEENPQYDTRYRKTQKHTPASMLLRRDFWRGQEQGRGSPIIHTRHLRPLCEPVSSDPLKVESRPRNIVLFMPYLHWDFDHQRGHFSSFTDCRSARHQKMLQEAEKQHFRERHSQRRPLHNSDWPGQPMTTTYRNSYAGRHGTHHTNTSNSMNQGPPKDPPEAIFKRLDREPSSRFRHITPQWPRRDATGRLLTRNKLGQLLYDAFKLFEAINNYRDRKLIESYLLEDPPLHPRRTLDQSYYWTLRNTKARDRDQVVYRGTSANYETLHRYDPDAPEGQGWSCNKDGNSNARISSAFHKPESSHEIGRPSQTSEIILSMSGSFQALRGTSSREPELPLTELNQPSNRQPERDQAPDNEKCLNCQEAIRKVPRLIMVDQLWMWILDDCTILTAFPKRYGVNRQDTSGVHKAIRQRLGLARNNHIRSAYDVALIVIDECSSLFFDRTKTDERQPQVVEIFSEAIGNMAQKQTISSSHLWHWTNELAKASHKKSSLVDLTALHTALLNITQEGKLQRETKDIIEELDIMIHISRKQRELLKRFKKHAEILLDPQGTFKSGSGDRAADASSRLSSLDSMSTKDNNEEYEQWKWFRGNAEEVLQEVEDHLDELLGLHKSAEDVCKSLDSLLSLKQQQASAVQAWQSIRHGEEAVKQGRAIMIFTVITIIFLPLAFMTGILDLYNEKHENNLATFREQLTLIFTVSFGVICLVVIIAFSDFLRAVTWSIVHFVLHWVLVNTGIYAQWVRIPDKLRPDTMVQWAEKEVNDMKDKVKKERRRYLAQQYERRKEELAKKQEEDNRQTSPPVVLATGTHAPPKDGSRDDASGNTSSPPRARGANSSPSQTDVEP</sequence>
<evidence type="ECO:0000256" key="1">
    <source>
        <dbReference type="SAM" id="MobiDB-lite"/>
    </source>
</evidence>
<feature type="region of interest" description="Disordered" evidence="1">
    <location>
        <begin position="1016"/>
        <end position="1076"/>
    </location>
</feature>
<feature type="compositionally biased region" description="Polar residues" evidence="1">
    <location>
        <begin position="377"/>
        <end position="386"/>
    </location>
</feature>
<keyword evidence="2" id="KW-0812">Transmembrane</keyword>
<accession>A0A084QUZ7</accession>
<protein>
    <recommendedName>
        <fullName evidence="5">Ankyrin repeat protein</fullName>
    </recommendedName>
</protein>
<feature type="compositionally biased region" description="Basic and acidic residues" evidence="1">
    <location>
        <begin position="580"/>
        <end position="590"/>
    </location>
</feature>
<feature type="region of interest" description="Disordered" evidence="1">
    <location>
        <begin position="372"/>
        <end position="394"/>
    </location>
</feature>
<evidence type="ECO:0000256" key="2">
    <source>
        <dbReference type="SAM" id="Phobius"/>
    </source>
</evidence>
<keyword evidence="4" id="KW-1185">Reference proteome</keyword>
<feature type="transmembrane region" description="Helical" evidence="2">
    <location>
        <begin position="925"/>
        <end position="944"/>
    </location>
</feature>